<evidence type="ECO:0000313" key="2">
    <source>
        <dbReference type="EMBL" id="MEB3104035.1"/>
    </source>
</evidence>
<keyword evidence="1" id="KW-0812">Transmembrane</keyword>
<protein>
    <recommendedName>
        <fullName evidence="4">DUF58 domain-containing protein</fullName>
    </recommendedName>
</protein>
<feature type="transmembrane region" description="Helical" evidence="1">
    <location>
        <begin position="52"/>
        <end position="73"/>
    </location>
</feature>
<gene>
    <name evidence="2" type="ORF">VF724_20700</name>
</gene>
<name>A0ABU5ZND7_9BACL</name>
<dbReference type="EMBL" id="JAYJLD010000070">
    <property type="protein sequence ID" value="MEB3104035.1"/>
    <property type="molecule type" value="Genomic_DNA"/>
</dbReference>
<keyword evidence="3" id="KW-1185">Reference proteome</keyword>
<comment type="caution">
    <text evidence="2">The sequence shown here is derived from an EMBL/GenBank/DDBJ whole genome shotgun (WGS) entry which is preliminary data.</text>
</comment>
<organism evidence="2 3">
    <name type="scientific">Ferviditalea candida</name>
    <dbReference type="NCBI Taxonomy" id="3108399"/>
    <lineage>
        <taxon>Bacteria</taxon>
        <taxon>Bacillati</taxon>
        <taxon>Bacillota</taxon>
        <taxon>Bacilli</taxon>
        <taxon>Bacillales</taxon>
        <taxon>Paenibacillaceae</taxon>
        <taxon>Ferviditalea</taxon>
    </lineage>
</organism>
<dbReference type="Proteomes" id="UP001310386">
    <property type="component" value="Unassembled WGS sequence"/>
</dbReference>
<dbReference type="RefSeq" id="WP_371756162.1">
    <property type="nucleotide sequence ID" value="NZ_JAYJLD010000070.1"/>
</dbReference>
<accession>A0ABU5ZND7</accession>
<sequence length="187" mass="21844">MTNSFPRRWPLSRFPGKVWLQNFIVPTRRLIYACIFAALIIGAAFPTDIGFYAFWIVNGLLFALSILDLSHYIGRFQKKRSLLILLSDMESYLFEERLAPYLLKMRRSHLFLLLALQDPLLFRWSGSEVCDERSAFIKSIAQKFMLDRKHYIQKMAGFGIPVLDVPADRLAWNAVNYYLELKSREAL</sequence>
<keyword evidence="1" id="KW-1133">Transmembrane helix</keyword>
<evidence type="ECO:0008006" key="4">
    <source>
        <dbReference type="Google" id="ProtNLM"/>
    </source>
</evidence>
<keyword evidence="1" id="KW-0472">Membrane</keyword>
<evidence type="ECO:0000256" key="1">
    <source>
        <dbReference type="SAM" id="Phobius"/>
    </source>
</evidence>
<evidence type="ECO:0000313" key="3">
    <source>
        <dbReference type="Proteomes" id="UP001310386"/>
    </source>
</evidence>
<feature type="transmembrane region" description="Helical" evidence="1">
    <location>
        <begin position="30"/>
        <end position="46"/>
    </location>
</feature>
<reference evidence="2" key="1">
    <citation type="submission" date="2023-12" db="EMBL/GenBank/DDBJ databases">
        <title>Fervidustalea candida gen. nov., sp. nov., a novel member of the family Paenibacillaceae isolated from a geothermal area.</title>
        <authorList>
            <person name="Li W.-J."/>
            <person name="Jiao J.-Y."/>
            <person name="Chen Y."/>
        </authorList>
    </citation>
    <scope>NUCLEOTIDE SEQUENCE</scope>
    <source>
        <strain evidence="2">SYSU GA230002</strain>
    </source>
</reference>
<proteinExistence type="predicted"/>